<proteinExistence type="predicted"/>
<dbReference type="AlphaFoldDB" id="A0A914SA68"/>
<accession>A0A914SA68</accession>
<reference evidence="3" key="1">
    <citation type="submission" date="2022-11" db="UniProtKB">
        <authorList>
            <consortium name="WormBaseParasite"/>
        </authorList>
    </citation>
    <scope>IDENTIFICATION</scope>
</reference>
<keyword evidence="1" id="KW-1133">Transmembrane helix</keyword>
<protein>
    <submittedName>
        <fullName evidence="3">Uncharacterized protein</fullName>
    </submittedName>
</protein>
<keyword evidence="1" id="KW-0472">Membrane</keyword>
<keyword evidence="2" id="KW-1185">Reference proteome</keyword>
<sequence>MDVRTDISTLDISDQAQMLPADLRHRARQLYGQPVVLSTIQNGICLSPMGLAILMGIGVLVVAGVVVFTSYTGKTKGALKK</sequence>
<dbReference type="Proteomes" id="UP000887564">
    <property type="component" value="Unplaced"/>
</dbReference>
<keyword evidence="1" id="KW-0812">Transmembrane</keyword>
<name>A0A914SA68_PAREQ</name>
<evidence type="ECO:0000256" key="1">
    <source>
        <dbReference type="SAM" id="Phobius"/>
    </source>
</evidence>
<evidence type="ECO:0000313" key="3">
    <source>
        <dbReference type="WBParaSite" id="PEQ_0001416901-mRNA-1"/>
    </source>
</evidence>
<evidence type="ECO:0000313" key="2">
    <source>
        <dbReference type="Proteomes" id="UP000887564"/>
    </source>
</evidence>
<feature type="transmembrane region" description="Helical" evidence="1">
    <location>
        <begin position="51"/>
        <end position="71"/>
    </location>
</feature>
<organism evidence="2 3">
    <name type="scientific">Parascaris equorum</name>
    <name type="common">Equine roundworm</name>
    <dbReference type="NCBI Taxonomy" id="6256"/>
    <lineage>
        <taxon>Eukaryota</taxon>
        <taxon>Metazoa</taxon>
        <taxon>Ecdysozoa</taxon>
        <taxon>Nematoda</taxon>
        <taxon>Chromadorea</taxon>
        <taxon>Rhabditida</taxon>
        <taxon>Spirurina</taxon>
        <taxon>Ascaridomorpha</taxon>
        <taxon>Ascaridoidea</taxon>
        <taxon>Ascarididae</taxon>
        <taxon>Parascaris</taxon>
    </lineage>
</organism>
<dbReference type="WBParaSite" id="PEQ_0001416901-mRNA-1">
    <property type="protein sequence ID" value="PEQ_0001416901-mRNA-1"/>
    <property type="gene ID" value="PEQ_0001416901"/>
</dbReference>